<feature type="compositionally biased region" description="Low complexity" evidence="1">
    <location>
        <begin position="248"/>
        <end position="259"/>
    </location>
</feature>
<dbReference type="EMBL" id="GL945479">
    <property type="protein sequence ID" value="EGO00446.1"/>
    <property type="molecule type" value="Genomic_DNA"/>
</dbReference>
<dbReference type="HOGENOM" id="CLU_641078_0_0_1"/>
<evidence type="ECO:0000256" key="1">
    <source>
        <dbReference type="SAM" id="MobiDB-lite"/>
    </source>
</evidence>
<feature type="region of interest" description="Disordered" evidence="1">
    <location>
        <begin position="107"/>
        <end position="142"/>
    </location>
</feature>
<evidence type="ECO:0000313" key="4">
    <source>
        <dbReference type="Proteomes" id="UP000008063"/>
    </source>
</evidence>
<evidence type="ECO:0000313" key="3">
    <source>
        <dbReference type="EMBL" id="EGO00446.1"/>
    </source>
</evidence>
<keyword evidence="2" id="KW-0472">Membrane</keyword>
<gene>
    <name evidence="3" type="ORF">SERLA73DRAFT_181048</name>
</gene>
<feature type="region of interest" description="Disordered" evidence="1">
    <location>
        <begin position="226"/>
        <end position="283"/>
    </location>
</feature>
<proteinExistence type="predicted"/>
<dbReference type="InParanoid" id="F8PUN8"/>
<name>F8PUN8_SERL3</name>
<keyword evidence="2" id="KW-0812">Transmembrane</keyword>
<accession>F8PUN8</accession>
<dbReference type="Proteomes" id="UP000008063">
    <property type="component" value="Unassembled WGS sequence"/>
</dbReference>
<protein>
    <submittedName>
        <fullName evidence="3">Uncharacterized protein</fullName>
    </submittedName>
</protein>
<feature type="compositionally biased region" description="Polar residues" evidence="1">
    <location>
        <begin position="348"/>
        <end position="357"/>
    </location>
</feature>
<dbReference type="AlphaFoldDB" id="F8PUN8"/>
<dbReference type="OrthoDB" id="2642980at2759"/>
<feature type="compositionally biased region" description="Basic and acidic residues" evidence="1">
    <location>
        <begin position="125"/>
        <end position="142"/>
    </location>
</feature>
<feature type="transmembrane region" description="Helical" evidence="2">
    <location>
        <begin position="45"/>
        <end position="64"/>
    </location>
</feature>
<sequence>MVVLSSTVRRHTWPELQTSVDRRDSSGSNSTCEEPNCPWSPIQTATPIIVGVGCLLLFFLFCIWRHSRKHPHDFQASLSQSWLAKKIRKLFFYKRIRRVRVRPDSQPGTIDTFGDGSRSESTTPLDERRMHHDSFPSPKTDNDARRSWWNFIWKKPTRVVSGVPGNGFYIESDMGSQASHGYASTEGHGSSQETSSWTMISSNHNYDQDKDAGTEDDPRVLLIGQDFSTVESSPVSERQDGDVRAVDTPASRSTTPTPAHLGLRTQNTTPKPVTPPTPPSSPPMYSHSMLRPAFHSGNASSETIIHPSRSDPTMLFPAAVRAAGYPNQQVYQQHHRQPSTDSMLAMSSPMTPSSGIY</sequence>
<feature type="compositionally biased region" description="Polar residues" evidence="1">
    <location>
        <begin position="187"/>
        <end position="196"/>
    </location>
</feature>
<organism evidence="4">
    <name type="scientific">Serpula lacrymans var. lacrymans (strain S7.3)</name>
    <name type="common">Dry rot fungus</name>
    <dbReference type="NCBI Taxonomy" id="936435"/>
    <lineage>
        <taxon>Eukaryota</taxon>
        <taxon>Fungi</taxon>
        <taxon>Dikarya</taxon>
        <taxon>Basidiomycota</taxon>
        <taxon>Agaricomycotina</taxon>
        <taxon>Agaricomycetes</taxon>
        <taxon>Agaricomycetidae</taxon>
        <taxon>Boletales</taxon>
        <taxon>Coniophorineae</taxon>
        <taxon>Serpulaceae</taxon>
        <taxon>Serpula</taxon>
    </lineage>
</organism>
<feature type="region of interest" description="Disordered" evidence="1">
    <location>
        <begin position="177"/>
        <end position="196"/>
    </location>
</feature>
<keyword evidence="4" id="KW-1185">Reference proteome</keyword>
<reference evidence="4" key="1">
    <citation type="journal article" date="2011" name="Science">
        <title>The plant cell wall-decomposing machinery underlies the functional diversity of forest fungi.</title>
        <authorList>
            <person name="Eastwood D.C."/>
            <person name="Floudas D."/>
            <person name="Binder M."/>
            <person name="Majcherczyk A."/>
            <person name="Schneider P."/>
            <person name="Aerts A."/>
            <person name="Asiegbu F.O."/>
            <person name="Baker S.E."/>
            <person name="Barry K."/>
            <person name="Bendiksby M."/>
            <person name="Blumentritt M."/>
            <person name="Coutinho P.M."/>
            <person name="Cullen D."/>
            <person name="de Vries R.P."/>
            <person name="Gathman A."/>
            <person name="Goodell B."/>
            <person name="Henrissat B."/>
            <person name="Ihrmark K."/>
            <person name="Kauserud H."/>
            <person name="Kohler A."/>
            <person name="LaButti K."/>
            <person name="Lapidus A."/>
            <person name="Lavin J.L."/>
            <person name="Lee Y.-H."/>
            <person name="Lindquist E."/>
            <person name="Lilly W."/>
            <person name="Lucas S."/>
            <person name="Morin E."/>
            <person name="Murat C."/>
            <person name="Oguiza J.A."/>
            <person name="Park J."/>
            <person name="Pisabarro A.G."/>
            <person name="Riley R."/>
            <person name="Rosling A."/>
            <person name="Salamov A."/>
            <person name="Schmidt O."/>
            <person name="Schmutz J."/>
            <person name="Skrede I."/>
            <person name="Stenlid J."/>
            <person name="Wiebenga A."/>
            <person name="Xie X."/>
            <person name="Kuees U."/>
            <person name="Hibbett D.S."/>
            <person name="Hoffmeister D."/>
            <person name="Hoegberg N."/>
            <person name="Martin F."/>
            <person name="Grigoriev I.V."/>
            <person name="Watkinson S.C."/>
        </authorList>
    </citation>
    <scope>NUCLEOTIDE SEQUENCE [LARGE SCALE GENOMIC DNA]</scope>
    <source>
        <strain evidence="4">strain S7.3</strain>
    </source>
</reference>
<feature type="compositionally biased region" description="Polar residues" evidence="1">
    <location>
        <begin position="226"/>
        <end position="236"/>
    </location>
</feature>
<evidence type="ECO:0000256" key="2">
    <source>
        <dbReference type="SAM" id="Phobius"/>
    </source>
</evidence>
<keyword evidence="2" id="KW-1133">Transmembrane helix</keyword>
<feature type="region of interest" description="Disordered" evidence="1">
    <location>
        <begin position="332"/>
        <end position="357"/>
    </location>
</feature>
<feature type="compositionally biased region" description="Pro residues" evidence="1">
    <location>
        <begin position="272"/>
        <end position="282"/>
    </location>
</feature>